<dbReference type="GO" id="GO:0005829">
    <property type="term" value="C:cytosol"/>
    <property type="evidence" value="ECO:0007669"/>
    <property type="project" value="TreeGrafter"/>
</dbReference>
<dbReference type="PANTHER" id="PTHR42686">
    <property type="entry name" value="GH17980P-RELATED"/>
    <property type="match status" value="1"/>
</dbReference>
<gene>
    <name evidence="2" type="ORF">GMO_24570</name>
</gene>
<dbReference type="AlphaFoldDB" id="G6XL34"/>
<feature type="domain" description="NADP-dependent oxidoreductase" evidence="1">
    <location>
        <begin position="93"/>
        <end position="401"/>
    </location>
</feature>
<dbReference type="PATRIC" id="fig|1088869.3.peg.2449"/>
<dbReference type="EMBL" id="AGQV01000010">
    <property type="protein sequence ID" value="EHH67462.1"/>
    <property type="molecule type" value="Genomic_DNA"/>
</dbReference>
<evidence type="ECO:0000259" key="1">
    <source>
        <dbReference type="Pfam" id="PF00248"/>
    </source>
</evidence>
<proteinExistence type="predicted"/>
<sequence>MTCLRRFRKVSNLARFWAFKARSISCEDAMTATRRNLLALSALGSAAVLVPRSGRAQDAQHAGDVTPTMGNVVRNTLPLNVAQTGQRFRPPTRIGLGGVPIGNGFAAGTDEDAEAALEAAWASGVRYFDTSPWYGLGLSERRFGHFLHTRPRDEFVLSSKVGRLLTAAPQPPGGTMWNDPSPFAYRYDYTADGIRRSIEDSLQRLGISRLDIVYIHDLSPENKDMGPRWTTYFDQAAKGAIPTLTRMREEGLIRGWGLGVNTPQAVLRTIEIGDPDIVLLATQYSIMRHDEALTHTLPALAPRGISAVVGAPLNAGYAAGRNRYDYGGTIPSGMARKRTAMEAIARQHGTDLRTAALQFAAAHPTVAAVIPGARNAAQMQANAKSMEVSIPAAFWDELKQKKLIAQAAPVPASL</sequence>
<name>G6XL34_9PROT</name>
<comment type="caution">
    <text evidence="2">The sequence shown here is derived from an EMBL/GenBank/DDBJ whole genome shotgun (WGS) entry which is preliminary data.</text>
</comment>
<dbReference type="CDD" id="cd19152">
    <property type="entry name" value="AKR_AKR15A"/>
    <property type="match status" value="1"/>
</dbReference>
<dbReference type="Pfam" id="PF00248">
    <property type="entry name" value="Aldo_ket_red"/>
    <property type="match status" value="1"/>
</dbReference>
<protein>
    <submittedName>
        <fullName evidence="2">Pyridoxal 4-dehydrogenase</fullName>
    </submittedName>
</protein>
<accession>G6XL34</accession>
<dbReference type="InterPro" id="IPR023210">
    <property type="entry name" value="NADP_OxRdtase_dom"/>
</dbReference>
<evidence type="ECO:0000313" key="2">
    <source>
        <dbReference type="EMBL" id="EHH67462.1"/>
    </source>
</evidence>
<keyword evidence="3" id="KW-1185">Reference proteome</keyword>
<dbReference type="STRING" id="1088869.GMO_24570"/>
<reference evidence="2 3" key="1">
    <citation type="submission" date="2011-10" db="EMBL/GenBank/DDBJ databases">
        <title>Genome sequence of Gluconobacter morbifer G707, isolated from Drosophila gut.</title>
        <authorList>
            <person name="Lee W.-J."/>
            <person name="Kim E.-K."/>
        </authorList>
    </citation>
    <scope>NUCLEOTIDE SEQUENCE [LARGE SCALE GENOMIC DNA]</scope>
    <source>
        <strain evidence="2 3">G707</strain>
    </source>
</reference>
<dbReference type="InterPro" id="IPR036812">
    <property type="entry name" value="NAD(P)_OxRdtase_dom_sf"/>
</dbReference>
<dbReference type="GO" id="GO:0016491">
    <property type="term" value="F:oxidoreductase activity"/>
    <property type="evidence" value="ECO:0007669"/>
    <property type="project" value="InterPro"/>
</dbReference>
<dbReference type="Proteomes" id="UP000004949">
    <property type="component" value="Unassembled WGS sequence"/>
</dbReference>
<evidence type="ECO:0000313" key="3">
    <source>
        <dbReference type="Proteomes" id="UP000004949"/>
    </source>
</evidence>
<organism evidence="2 3">
    <name type="scientific">Gluconobacter morbifer G707</name>
    <dbReference type="NCBI Taxonomy" id="1088869"/>
    <lineage>
        <taxon>Bacteria</taxon>
        <taxon>Pseudomonadati</taxon>
        <taxon>Pseudomonadota</taxon>
        <taxon>Alphaproteobacteria</taxon>
        <taxon>Acetobacterales</taxon>
        <taxon>Acetobacteraceae</taxon>
        <taxon>Gluconobacter</taxon>
    </lineage>
</organism>
<dbReference type="Gene3D" id="3.20.20.100">
    <property type="entry name" value="NADP-dependent oxidoreductase domain"/>
    <property type="match status" value="1"/>
</dbReference>
<dbReference type="PANTHER" id="PTHR42686:SF1">
    <property type="entry name" value="GH17980P-RELATED"/>
    <property type="match status" value="1"/>
</dbReference>
<dbReference type="InterPro" id="IPR020471">
    <property type="entry name" value="AKR"/>
</dbReference>
<dbReference type="SUPFAM" id="SSF51430">
    <property type="entry name" value="NAD(P)-linked oxidoreductase"/>
    <property type="match status" value="1"/>
</dbReference>
<dbReference type="eggNOG" id="COG0667">
    <property type="taxonomic scope" value="Bacteria"/>
</dbReference>